<dbReference type="InterPro" id="IPR036870">
    <property type="entry name" value="Ribosomal_bS18_sf"/>
</dbReference>
<evidence type="ECO:0000256" key="3">
    <source>
        <dbReference type="ARBA" id="ARBA00023274"/>
    </source>
</evidence>
<keyword evidence="9" id="KW-1185">Reference proteome</keyword>
<evidence type="ECO:0000313" key="9">
    <source>
        <dbReference type="Proteomes" id="UP000289954"/>
    </source>
</evidence>
<evidence type="ECO:0000256" key="6">
    <source>
        <dbReference type="RuleBase" id="RU003910"/>
    </source>
</evidence>
<comment type="caution">
    <text evidence="8">The sequence shown here is derived from an EMBL/GenBank/DDBJ whole genome shotgun (WGS) entry which is preliminary data.</text>
</comment>
<dbReference type="PRINTS" id="PR00974">
    <property type="entry name" value="RIBOSOMALS18"/>
</dbReference>
<accession>A0A402DMW3</accession>
<dbReference type="GO" id="GO:0006412">
    <property type="term" value="P:translation"/>
    <property type="evidence" value="ECO:0007669"/>
    <property type="project" value="UniProtKB-UniRule"/>
</dbReference>
<reference evidence="8 9" key="1">
    <citation type="submission" date="2019-01" db="EMBL/GenBank/DDBJ databases">
        <title>Draft genome sequence of Cellulomonas takizawaensis strain TKZ-21.</title>
        <authorList>
            <person name="Yamamura H."/>
            <person name="Hayashi T."/>
            <person name="Hamada M."/>
            <person name="Serisawa Y."/>
            <person name="Matsuyama K."/>
            <person name="Nakagawa Y."/>
            <person name="Otoguro M."/>
            <person name="Yanagida F."/>
            <person name="Hayakawa M."/>
        </authorList>
    </citation>
    <scope>NUCLEOTIDE SEQUENCE [LARGE SCALE GENOMIC DNA]</scope>
    <source>
        <strain evidence="8 9">NBRC12680</strain>
    </source>
</reference>
<gene>
    <name evidence="5" type="primary">rpsR</name>
    <name evidence="8" type="ORF">CBZ_05120</name>
</gene>
<protein>
    <recommendedName>
        <fullName evidence="4 5">Small ribosomal subunit protein bS18</fullName>
    </recommendedName>
</protein>
<proteinExistence type="inferred from homology"/>
<sequence>MGDARGWVRRRLLRRAPVLTGGSAHTPDIPIPGSGKTRGSERRSTTMAKAVVRKPKKKQNPLKAAKIESVDYKDTALLRKFISDRGKIRARRVTGVSVQEQRAIARAVKNAREMALLPYSSSAR</sequence>
<evidence type="ECO:0000313" key="8">
    <source>
        <dbReference type="EMBL" id="GCE75456.1"/>
    </source>
</evidence>
<organism evidence="8 9">
    <name type="scientific">Cellulomonas biazotea</name>
    <dbReference type="NCBI Taxonomy" id="1709"/>
    <lineage>
        <taxon>Bacteria</taxon>
        <taxon>Bacillati</taxon>
        <taxon>Actinomycetota</taxon>
        <taxon>Actinomycetes</taxon>
        <taxon>Micrococcales</taxon>
        <taxon>Cellulomonadaceae</taxon>
        <taxon>Cellulomonas</taxon>
    </lineage>
</organism>
<dbReference type="PANTHER" id="PTHR13479:SF40">
    <property type="entry name" value="SMALL RIBOSOMAL SUBUNIT PROTEIN BS18M"/>
    <property type="match status" value="1"/>
</dbReference>
<dbReference type="Proteomes" id="UP000289954">
    <property type="component" value="Unassembled WGS sequence"/>
</dbReference>
<dbReference type="HAMAP" id="MF_00270">
    <property type="entry name" value="Ribosomal_bS18"/>
    <property type="match status" value="1"/>
</dbReference>
<comment type="similarity">
    <text evidence="1 5 6">Belongs to the bacterial ribosomal protein bS18 family.</text>
</comment>
<dbReference type="Pfam" id="PF01084">
    <property type="entry name" value="Ribosomal_S18"/>
    <property type="match status" value="1"/>
</dbReference>
<keyword evidence="5" id="KW-0694">RNA-binding</keyword>
<dbReference type="InterPro" id="IPR001648">
    <property type="entry name" value="Ribosomal_bS18"/>
</dbReference>
<dbReference type="GO" id="GO:0022627">
    <property type="term" value="C:cytosolic small ribosomal subunit"/>
    <property type="evidence" value="ECO:0007669"/>
    <property type="project" value="TreeGrafter"/>
</dbReference>
<dbReference type="NCBIfam" id="TIGR00165">
    <property type="entry name" value="S18"/>
    <property type="match status" value="1"/>
</dbReference>
<comment type="function">
    <text evidence="5">Binds as a heterodimer with protein bS6 to the central domain of the 16S rRNA, where it helps stabilize the platform of the 30S subunit.</text>
</comment>
<dbReference type="AlphaFoldDB" id="A0A402DMW3"/>
<dbReference type="EMBL" id="BIMR01000025">
    <property type="protein sequence ID" value="GCE75456.1"/>
    <property type="molecule type" value="Genomic_DNA"/>
</dbReference>
<name>A0A402DMW3_9CELL</name>
<keyword evidence="5" id="KW-0699">rRNA-binding</keyword>
<dbReference type="GO" id="GO:0070181">
    <property type="term" value="F:small ribosomal subunit rRNA binding"/>
    <property type="evidence" value="ECO:0007669"/>
    <property type="project" value="TreeGrafter"/>
</dbReference>
<keyword evidence="2 5" id="KW-0689">Ribosomal protein</keyword>
<feature type="region of interest" description="Disordered" evidence="7">
    <location>
        <begin position="16"/>
        <end position="63"/>
    </location>
</feature>
<evidence type="ECO:0000256" key="4">
    <source>
        <dbReference type="ARBA" id="ARBA00035141"/>
    </source>
</evidence>
<evidence type="ECO:0000256" key="2">
    <source>
        <dbReference type="ARBA" id="ARBA00022980"/>
    </source>
</evidence>
<dbReference type="PROSITE" id="PS00057">
    <property type="entry name" value="RIBOSOMAL_S18"/>
    <property type="match status" value="1"/>
</dbReference>
<dbReference type="SUPFAM" id="SSF46911">
    <property type="entry name" value="Ribosomal protein S18"/>
    <property type="match status" value="1"/>
</dbReference>
<comment type="subunit">
    <text evidence="5">Part of the 30S ribosomal subunit. Forms a tight heterodimer with protein bS6.</text>
</comment>
<dbReference type="InterPro" id="IPR018275">
    <property type="entry name" value="Ribosomal_bS18_CS"/>
</dbReference>
<dbReference type="Gene3D" id="4.10.640.10">
    <property type="entry name" value="Ribosomal protein S18"/>
    <property type="match status" value="1"/>
</dbReference>
<evidence type="ECO:0000256" key="5">
    <source>
        <dbReference type="HAMAP-Rule" id="MF_00270"/>
    </source>
</evidence>
<evidence type="ECO:0000256" key="7">
    <source>
        <dbReference type="SAM" id="MobiDB-lite"/>
    </source>
</evidence>
<feature type="compositionally biased region" description="Basic residues" evidence="7">
    <location>
        <begin position="51"/>
        <end position="60"/>
    </location>
</feature>
<keyword evidence="3 5" id="KW-0687">Ribonucleoprotein</keyword>
<dbReference type="GO" id="GO:0003735">
    <property type="term" value="F:structural constituent of ribosome"/>
    <property type="evidence" value="ECO:0007669"/>
    <property type="project" value="InterPro"/>
</dbReference>
<evidence type="ECO:0000256" key="1">
    <source>
        <dbReference type="ARBA" id="ARBA00005589"/>
    </source>
</evidence>
<dbReference type="PANTHER" id="PTHR13479">
    <property type="entry name" value="30S RIBOSOMAL PROTEIN S18"/>
    <property type="match status" value="1"/>
</dbReference>